<keyword evidence="1" id="KW-1133">Transmembrane helix</keyword>
<comment type="caution">
    <text evidence="2">The sequence shown here is derived from an EMBL/GenBank/DDBJ whole genome shotgun (WGS) entry which is preliminary data.</text>
</comment>
<sequence length="215" mass="22001">MPLPVLLTRAALGMSVLVGGALAAVGGVSLGLPGLVAVALAAGVAACLGAGIARDAAVRDPRQAAVDAAWRSAVVTVAVLLVLSGCAVLAGGAMTVFVAATGVLVLLVRWGVRRVREDRRAAPALVLPLAADDGWVRALSVPALGREWVRTSAALAETREPVARQELVRRRQEALDELERRDPAGFARWLTAGATVDSDPAEYVSGDPAAGYDAA</sequence>
<dbReference type="STRING" id="1522368.IN07_07065"/>
<evidence type="ECO:0000313" key="3">
    <source>
        <dbReference type="Proteomes" id="UP000029713"/>
    </source>
</evidence>
<name>A0A098YCJ6_9ACTN</name>
<feature type="transmembrane region" description="Helical" evidence="1">
    <location>
        <begin position="89"/>
        <end position="110"/>
    </location>
</feature>
<feature type="transmembrane region" description="Helical" evidence="1">
    <location>
        <begin position="33"/>
        <end position="52"/>
    </location>
</feature>
<dbReference type="AlphaFoldDB" id="A0A098YCJ6"/>
<dbReference type="OrthoDB" id="3827100at2"/>
<dbReference type="Proteomes" id="UP000029713">
    <property type="component" value="Unassembled WGS sequence"/>
</dbReference>
<reference evidence="2 3" key="1">
    <citation type="submission" date="2014-07" db="EMBL/GenBank/DDBJ databases">
        <title>Biosystematic studies on Modestobacter strains isolated from extreme hyper-arid desert soil and from historic building.</title>
        <authorList>
            <person name="Bukarasam K."/>
            <person name="Bull A."/>
            <person name="Girard G."/>
            <person name="van Wezel G."/>
            <person name="Goodfellow M."/>
        </authorList>
    </citation>
    <scope>NUCLEOTIDE SEQUENCE [LARGE SCALE GENOMIC DNA]</scope>
    <source>
        <strain evidence="2 3">KNN45-2b</strain>
    </source>
</reference>
<accession>A0A098YCJ6</accession>
<dbReference type="RefSeq" id="WP_036334616.1">
    <property type="nucleotide sequence ID" value="NZ_JPMX01000022.1"/>
</dbReference>
<proteinExistence type="predicted"/>
<evidence type="ECO:0000256" key="1">
    <source>
        <dbReference type="SAM" id="Phobius"/>
    </source>
</evidence>
<protein>
    <submittedName>
        <fullName evidence="2">Uncharacterized protein</fullName>
    </submittedName>
</protein>
<evidence type="ECO:0000313" key="2">
    <source>
        <dbReference type="EMBL" id="KGH47486.1"/>
    </source>
</evidence>
<organism evidence="2 3">
    <name type="scientific">Modestobacter caceresii</name>
    <dbReference type="NCBI Taxonomy" id="1522368"/>
    <lineage>
        <taxon>Bacteria</taxon>
        <taxon>Bacillati</taxon>
        <taxon>Actinomycetota</taxon>
        <taxon>Actinomycetes</taxon>
        <taxon>Geodermatophilales</taxon>
        <taxon>Geodermatophilaceae</taxon>
        <taxon>Modestobacter</taxon>
    </lineage>
</organism>
<gene>
    <name evidence="2" type="ORF">IN07_07065</name>
</gene>
<keyword evidence="1" id="KW-0812">Transmembrane</keyword>
<keyword evidence="1" id="KW-0472">Membrane</keyword>
<keyword evidence="3" id="KW-1185">Reference proteome</keyword>
<dbReference type="EMBL" id="JPMX01000022">
    <property type="protein sequence ID" value="KGH47486.1"/>
    <property type="molecule type" value="Genomic_DNA"/>
</dbReference>